<evidence type="ECO:0000313" key="2">
    <source>
        <dbReference type="Proteomes" id="UP000662373"/>
    </source>
</evidence>
<dbReference type="Proteomes" id="UP000662373">
    <property type="component" value="Unassembled WGS sequence"/>
</dbReference>
<accession>A0A934NK74</accession>
<keyword evidence="2" id="KW-1185">Reference proteome</keyword>
<dbReference type="Pfam" id="PF10677">
    <property type="entry name" value="DUF2490"/>
    <property type="match status" value="1"/>
</dbReference>
<dbReference type="InterPro" id="IPR019619">
    <property type="entry name" value="DUF2490"/>
</dbReference>
<dbReference type="RefSeq" id="WP_199603210.1">
    <property type="nucleotide sequence ID" value="NZ_JAEHJZ010000056.1"/>
</dbReference>
<comment type="caution">
    <text evidence="1">The sequence shown here is derived from an EMBL/GenBank/DDBJ whole genome shotgun (WGS) entry which is preliminary data.</text>
</comment>
<dbReference type="AlphaFoldDB" id="A0A934NK74"/>
<sequence>MIITKYRFLILSIMILFSVKGQSQDKFKGYFEPAIDLSYQVNPKYGLSFGVENRNVIYSDKNMQYTVKQIDLSHFSEYQWHSKYAFGLGVQYRIEHAFDVDEESELRFQEQIVYTPERSGFETDHRVRIEQRLYASVTKHRFRYQLGYTIPLAQKQANEPYLKFDTESLLEIAKTQKPELEQRLGVGLGWFVSSKTTLQFGVEYQLENYTQQLNHELFLLAELGIEL</sequence>
<proteinExistence type="predicted"/>
<dbReference type="EMBL" id="JAEHJZ010000056">
    <property type="protein sequence ID" value="MBJ7882839.1"/>
    <property type="molecule type" value="Genomic_DNA"/>
</dbReference>
<reference evidence="1 2" key="1">
    <citation type="submission" date="2020-09" db="EMBL/GenBank/DDBJ databases">
        <title>Draft genome of Gelidibacter salicanalis PAMC21136.</title>
        <authorList>
            <person name="Park H."/>
        </authorList>
    </citation>
    <scope>NUCLEOTIDE SEQUENCE [LARGE SCALE GENOMIC DNA]</scope>
    <source>
        <strain evidence="1 2">PAMC21136</strain>
    </source>
</reference>
<gene>
    <name evidence="1" type="ORF">JEM65_19575</name>
</gene>
<organism evidence="1 2">
    <name type="scientific">Gelidibacter salicanalis</name>
    <dbReference type="NCBI Taxonomy" id="291193"/>
    <lineage>
        <taxon>Bacteria</taxon>
        <taxon>Pseudomonadati</taxon>
        <taxon>Bacteroidota</taxon>
        <taxon>Flavobacteriia</taxon>
        <taxon>Flavobacteriales</taxon>
        <taxon>Flavobacteriaceae</taxon>
        <taxon>Gelidibacter</taxon>
    </lineage>
</organism>
<evidence type="ECO:0000313" key="1">
    <source>
        <dbReference type="EMBL" id="MBJ7882839.1"/>
    </source>
</evidence>
<name>A0A934NK74_9FLAO</name>
<protein>
    <submittedName>
        <fullName evidence="1">DUF2490 domain-containing protein</fullName>
    </submittedName>
</protein>